<reference evidence="2" key="2">
    <citation type="submission" date="2015-01" db="EMBL/GenBank/DDBJ databases">
        <title>Evolutionary Origins and Diversification of the Mycorrhizal Mutualists.</title>
        <authorList>
            <consortium name="DOE Joint Genome Institute"/>
            <consortium name="Mycorrhizal Genomics Consortium"/>
            <person name="Kohler A."/>
            <person name="Kuo A."/>
            <person name="Nagy L.G."/>
            <person name="Floudas D."/>
            <person name="Copeland A."/>
            <person name="Barry K.W."/>
            <person name="Cichocki N."/>
            <person name="Veneault-Fourrey C."/>
            <person name="LaButti K."/>
            <person name="Lindquist E.A."/>
            <person name="Lipzen A."/>
            <person name="Lundell T."/>
            <person name="Morin E."/>
            <person name="Murat C."/>
            <person name="Riley R."/>
            <person name="Ohm R."/>
            <person name="Sun H."/>
            <person name="Tunlid A."/>
            <person name="Henrissat B."/>
            <person name="Grigoriev I.V."/>
            <person name="Hibbett D.S."/>
            <person name="Martin F."/>
        </authorList>
    </citation>
    <scope>NUCLEOTIDE SEQUENCE [LARGE SCALE GENOMIC DNA]</scope>
    <source>
        <strain evidence="2">ATCC 200175</strain>
    </source>
</reference>
<dbReference type="EMBL" id="KN819719">
    <property type="protein sequence ID" value="KIJ08020.1"/>
    <property type="molecule type" value="Genomic_DNA"/>
</dbReference>
<dbReference type="OrthoDB" id="3163890at2759"/>
<reference evidence="1 2" key="1">
    <citation type="submission" date="2014-06" db="EMBL/GenBank/DDBJ databases">
        <authorList>
            <consortium name="DOE Joint Genome Institute"/>
            <person name="Kuo A."/>
            <person name="Kohler A."/>
            <person name="Nagy L.G."/>
            <person name="Floudas D."/>
            <person name="Copeland A."/>
            <person name="Barry K.W."/>
            <person name="Cichocki N."/>
            <person name="Veneault-Fourrey C."/>
            <person name="LaButti K."/>
            <person name="Lindquist E.A."/>
            <person name="Lipzen A."/>
            <person name="Lundell T."/>
            <person name="Morin E."/>
            <person name="Murat C."/>
            <person name="Sun H."/>
            <person name="Tunlid A."/>
            <person name="Henrissat B."/>
            <person name="Grigoriev I.V."/>
            <person name="Hibbett D.S."/>
            <person name="Martin F."/>
            <person name="Nordberg H.P."/>
            <person name="Cantor M.N."/>
            <person name="Hua S.X."/>
        </authorList>
    </citation>
    <scope>NUCLEOTIDE SEQUENCE [LARGE SCALE GENOMIC DNA]</scope>
    <source>
        <strain evidence="1 2">ATCC 200175</strain>
    </source>
</reference>
<feature type="non-terminal residue" evidence="1">
    <location>
        <position position="1"/>
    </location>
</feature>
<sequence>MCPVRAFAVWWAISRKKVHKLDGFVFRKRIGTNGISVDPTEGLTSQSFLECLRNNLLDISIDPRPYGIHSF</sequence>
<organism evidence="1 2">
    <name type="scientific">Paxillus involutus ATCC 200175</name>
    <dbReference type="NCBI Taxonomy" id="664439"/>
    <lineage>
        <taxon>Eukaryota</taxon>
        <taxon>Fungi</taxon>
        <taxon>Dikarya</taxon>
        <taxon>Basidiomycota</taxon>
        <taxon>Agaricomycotina</taxon>
        <taxon>Agaricomycetes</taxon>
        <taxon>Agaricomycetidae</taxon>
        <taxon>Boletales</taxon>
        <taxon>Paxilineae</taxon>
        <taxon>Paxillaceae</taxon>
        <taxon>Paxillus</taxon>
    </lineage>
</organism>
<evidence type="ECO:0000313" key="2">
    <source>
        <dbReference type="Proteomes" id="UP000053647"/>
    </source>
</evidence>
<dbReference type="HOGENOM" id="CLU_158112_0_0_1"/>
<evidence type="ECO:0000313" key="1">
    <source>
        <dbReference type="EMBL" id="KIJ08020.1"/>
    </source>
</evidence>
<keyword evidence="2" id="KW-1185">Reference proteome</keyword>
<gene>
    <name evidence="1" type="ORF">PAXINDRAFT_48163</name>
</gene>
<protein>
    <submittedName>
        <fullName evidence="1">Uncharacterized protein</fullName>
    </submittedName>
</protein>
<dbReference type="Proteomes" id="UP000053647">
    <property type="component" value="Unassembled WGS sequence"/>
</dbReference>
<accession>A0A0C9SY16</accession>
<name>A0A0C9SY16_PAXIN</name>
<dbReference type="AlphaFoldDB" id="A0A0C9SY16"/>
<proteinExistence type="predicted"/>